<name>A0ABN8SSE6_9CNID</name>
<dbReference type="InterPro" id="IPR014729">
    <property type="entry name" value="Rossmann-like_a/b/a_fold"/>
</dbReference>
<organism evidence="7 8">
    <name type="scientific">Porites evermanni</name>
    <dbReference type="NCBI Taxonomy" id="104178"/>
    <lineage>
        <taxon>Eukaryota</taxon>
        <taxon>Metazoa</taxon>
        <taxon>Cnidaria</taxon>
        <taxon>Anthozoa</taxon>
        <taxon>Hexacorallia</taxon>
        <taxon>Scleractinia</taxon>
        <taxon>Fungiina</taxon>
        <taxon>Poritidae</taxon>
        <taxon>Porites</taxon>
    </lineage>
</organism>
<comment type="caution">
    <text evidence="7">The sequence shown here is derived from an EMBL/GenBank/DDBJ whole genome shotgun (WGS) entry which is preliminary data.</text>
</comment>
<keyword evidence="4 6" id="KW-0648">Protein biosynthesis</keyword>
<feature type="non-terminal residue" evidence="7">
    <location>
        <position position="174"/>
    </location>
</feature>
<accession>A0ABN8SSE6</accession>
<keyword evidence="5 6" id="KW-0030">Aminoacyl-tRNA synthetase</keyword>
<dbReference type="Pfam" id="PF00579">
    <property type="entry name" value="tRNA-synt_1b"/>
    <property type="match status" value="1"/>
</dbReference>
<dbReference type="InterPro" id="IPR050081">
    <property type="entry name" value="Ile-tRNA_ligase"/>
</dbReference>
<dbReference type="EMBL" id="CALNXI010003860">
    <property type="protein sequence ID" value="CAH3194493.1"/>
    <property type="molecule type" value="Genomic_DNA"/>
</dbReference>
<dbReference type="InterPro" id="IPR023617">
    <property type="entry name" value="Tyr-tRNA-ligase_arc/euk-type"/>
</dbReference>
<evidence type="ECO:0000256" key="2">
    <source>
        <dbReference type="ARBA" id="ARBA00022741"/>
    </source>
</evidence>
<evidence type="ECO:0000313" key="7">
    <source>
        <dbReference type="EMBL" id="CAH3194493.1"/>
    </source>
</evidence>
<dbReference type="SUPFAM" id="SSF52374">
    <property type="entry name" value="Nucleotidylyl transferase"/>
    <property type="match status" value="1"/>
</dbReference>
<dbReference type="InterPro" id="IPR002305">
    <property type="entry name" value="aa-tRNA-synth_Ic"/>
</dbReference>
<comment type="similarity">
    <text evidence="6">Belongs to the class-I aminoacyl-tRNA synthetase family.</text>
</comment>
<reference evidence="7 8" key="1">
    <citation type="submission" date="2022-05" db="EMBL/GenBank/DDBJ databases">
        <authorList>
            <consortium name="Genoscope - CEA"/>
            <person name="William W."/>
        </authorList>
    </citation>
    <scope>NUCLEOTIDE SEQUENCE [LARGE SCALE GENOMIC DNA]</scope>
</reference>
<dbReference type="Gene3D" id="3.40.50.620">
    <property type="entry name" value="HUPs"/>
    <property type="match status" value="1"/>
</dbReference>
<evidence type="ECO:0000256" key="6">
    <source>
        <dbReference type="RuleBase" id="RU363036"/>
    </source>
</evidence>
<sequence length="174" mass="19822">MASNANGPVSADDKFNLITRNLQEVIGEDRLRSLLQEKHISLYWGTATTGKPHVAYFVPMTKIADFLKAECEVIVLLADLHAYLDNLKAPWELLEYRVKYYEEVIKAMLESINVPLEKLKFVRGTEYQLNRDYILDVFKMTTVVTEHDAKKAGAEVVKQVQHPLLSGLLYPGLQ</sequence>
<keyword evidence="3 6" id="KW-0067">ATP-binding</keyword>
<dbReference type="Proteomes" id="UP001159427">
    <property type="component" value="Unassembled WGS sequence"/>
</dbReference>
<evidence type="ECO:0000313" key="8">
    <source>
        <dbReference type="Proteomes" id="UP001159427"/>
    </source>
</evidence>
<keyword evidence="2 6" id="KW-0547">Nucleotide-binding</keyword>
<keyword evidence="1 6" id="KW-0436">Ligase</keyword>
<proteinExistence type="inferred from homology"/>
<evidence type="ECO:0000256" key="5">
    <source>
        <dbReference type="ARBA" id="ARBA00023146"/>
    </source>
</evidence>
<dbReference type="PIRSF" id="PIRSF006588">
    <property type="entry name" value="TyrRS_arch_euk"/>
    <property type="match status" value="1"/>
</dbReference>
<dbReference type="PANTHER" id="PTHR42765">
    <property type="entry name" value="SOLEUCYL-TRNA SYNTHETASE"/>
    <property type="match status" value="1"/>
</dbReference>
<gene>
    <name evidence="7" type="ORF">PEVE_00027956</name>
</gene>
<protein>
    <recommendedName>
        <fullName evidence="9">Tyrosine--tRNA ligase</fullName>
    </recommendedName>
</protein>
<dbReference type="PANTHER" id="PTHR42765:SF2">
    <property type="entry name" value="TYROSINE--TRNA LIGASE"/>
    <property type="match status" value="1"/>
</dbReference>
<evidence type="ECO:0000256" key="1">
    <source>
        <dbReference type="ARBA" id="ARBA00022598"/>
    </source>
</evidence>
<evidence type="ECO:0008006" key="9">
    <source>
        <dbReference type="Google" id="ProtNLM"/>
    </source>
</evidence>
<keyword evidence="8" id="KW-1185">Reference proteome</keyword>
<evidence type="ECO:0000256" key="3">
    <source>
        <dbReference type="ARBA" id="ARBA00022840"/>
    </source>
</evidence>
<evidence type="ECO:0000256" key="4">
    <source>
        <dbReference type="ARBA" id="ARBA00022917"/>
    </source>
</evidence>